<keyword evidence="2" id="KW-1185">Reference proteome</keyword>
<dbReference type="EMBL" id="UYRT01083094">
    <property type="protein sequence ID" value="VDN26953.1"/>
    <property type="molecule type" value="Genomic_DNA"/>
</dbReference>
<reference evidence="3" key="1">
    <citation type="submission" date="2016-06" db="UniProtKB">
        <authorList>
            <consortium name="WormBaseParasite"/>
        </authorList>
    </citation>
    <scope>IDENTIFICATION</scope>
</reference>
<dbReference type="WBParaSite" id="GPUH_0001595701-mRNA-1">
    <property type="protein sequence ID" value="GPUH_0001595701-mRNA-1"/>
    <property type="gene ID" value="GPUH_0001595701"/>
</dbReference>
<evidence type="ECO:0000313" key="2">
    <source>
        <dbReference type="Proteomes" id="UP000271098"/>
    </source>
</evidence>
<accession>A0A183E4P4</accession>
<gene>
    <name evidence="1" type="ORF">GPUH_LOCUS15935</name>
</gene>
<dbReference type="Proteomes" id="UP000271098">
    <property type="component" value="Unassembled WGS sequence"/>
</dbReference>
<evidence type="ECO:0000313" key="3">
    <source>
        <dbReference type="WBParaSite" id="GPUH_0001595701-mRNA-1"/>
    </source>
</evidence>
<reference evidence="1 2" key="2">
    <citation type="submission" date="2018-11" db="EMBL/GenBank/DDBJ databases">
        <authorList>
            <consortium name="Pathogen Informatics"/>
        </authorList>
    </citation>
    <scope>NUCLEOTIDE SEQUENCE [LARGE SCALE GENOMIC DNA]</scope>
</reference>
<dbReference type="AlphaFoldDB" id="A0A183E4P4"/>
<name>A0A183E4P4_9BILA</name>
<organism evidence="3">
    <name type="scientific">Gongylonema pulchrum</name>
    <dbReference type="NCBI Taxonomy" id="637853"/>
    <lineage>
        <taxon>Eukaryota</taxon>
        <taxon>Metazoa</taxon>
        <taxon>Ecdysozoa</taxon>
        <taxon>Nematoda</taxon>
        <taxon>Chromadorea</taxon>
        <taxon>Rhabditida</taxon>
        <taxon>Spirurina</taxon>
        <taxon>Spiruromorpha</taxon>
        <taxon>Spiruroidea</taxon>
        <taxon>Gongylonematidae</taxon>
        <taxon>Gongylonema</taxon>
    </lineage>
</organism>
<protein>
    <submittedName>
        <fullName evidence="3">RWD domain-containing protein</fullName>
    </submittedName>
</protein>
<evidence type="ECO:0000313" key="1">
    <source>
        <dbReference type="EMBL" id="VDN26953.1"/>
    </source>
</evidence>
<proteinExistence type="predicted"/>
<sequence length="77" mass="8900">MFDERTVCTFQLLCMPENHPTAEKLRELTSEVQQKIMSTLESRKKEEDAVQEDDSSYFLPIESNVAALMTNDRSDEV</sequence>